<name>A0A1C3H716_9GAMM</name>
<gene>
    <name evidence="1" type="ORF">CHUV0807_2337</name>
</gene>
<dbReference type="RefSeq" id="WP_079542073.1">
    <property type="nucleotide sequence ID" value="NZ_FKLO01000080.1"/>
</dbReference>
<proteinExistence type="predicted"/>
<accession>A0A1C3H716</accession>
<protein>
    <submittedName>
        <fullName evidence="1">Uncharacterized protein</fullName>
    </submittedName>
</protein>
<dbReference type="EMBL" id="FKLO01000080">
    <property type="protein sequence ID" value="SAM71539.1"/>
    <property type="molecule type" value="Genomic_DNA"/>
</dbReference>
<evidence type="ECO:0000313" key="2">
    <source>
        <dbReference type="Proteomes" id="UP000190837"/>
    </source>
</evidence>
<evidence type="ECO:0000313" key="1">
    <source>
        <dbReference type="EMBL" id="SAM71539.1"/>
    </source>
</evidence>
<organism evidence="1 2">
    <name type="scientific">Cardiobacterium hominis</name>
    <dbReference type="NCBI Taxonomy" id="2718"/>
    <lineage>
        <taxon>Bacteria</taxon>
        <taxon>Pseudomonadati</taxon>
        <taxon>Pseudomonadota</taxon>
        <taxon>Gammaproteobacteria</taxon>
        <taxon>Cardiobacteriales</taxon>
        <taxon>Cardiobacteriaceae</taxon>
        <taxon>Cardiobacterium</taxon>
    </lineage>
</organism>
<sequence>MITLTRKDTSTKLELPDRLRWTDEHDWSPLAQASPQYSLGGAVIVQQGTMLAGRPVTLGNEDNHNWLARDTLTALHDWAAVPELEMTLDYHGQKLNVIFRGHDKALAVSPVWWTHDADSDWYRAEIRLMTL</sequence>
<dbReference type="AlphaFoldDB" id="A0A1C3H716"/>
<dbReference type="Proteomes" id="UP000190837">
    <property type="component" value="Unassembled WGS sequence"/>
</dbReference>
<reference evidence="2" key="1">
    <citation type="submission" date="2016-04" db="EMBL/GenBank/DDBJ databases">
        <authorList>
            <person name="Tagini F."/>
        </authorList>
    </citation>
    <scope>NUCLEOTIDE SEQUENCE [LARGE SCALE GENOMIC DNA]</scope>
    <source>
        <strain evidence="2">CHUV0807</strain>
    </source>
</reference>